<dbReference type="InterPro" id="IPR036291">
    <property type="entry name" value="NAD(P)-bd_dom_sf"/>
</dbReference>
<protein>
    <submittedName>
        <fullName evidence="5">Oxidoreductase, short-chain dehydrogenase/reductase family</fullName>
    </submittedName>
</protein>
<evidence type="ECO:0000313" key="5">
    <source>
        <dbReference type="EMBL" id="CAA9215500.1"/>
    </source>
</evidence>
<dbReference type="Gene3D" id="3.40.50.720">
    <property type="entry name" value="NAD(P)-binding Rossmann-like Domain"/>
    <property type="match status" value="1"/>
</dbReference>
<feature type="region of interest" description="Disordered" evidence="3">
    <location>
        <begin position="190"/>
        <end position="214"/>
    </location>
</feature>
<dbReference type="EMBL" id="CADCTF010000014">
    <property type="protein sequence ID" value="CAA9215500.1"/>
    <property type="molecule type" value="Genomic_DNA"/>
</dbReference>
<feature type="domain" description="Ketoreductase" evidence="4">
    <location>
        <begin position="6"/>
        <end position="223"/>
    </location>
</feature>
<proteinExistence type="inferred from homology"/>
<evidence type="ECO:0000256" key="2">
    <source>
        <dbReference type="ARBA" id="ARBA00023002"/>
    </source>
</evidence>
<sequence length="277" mass="28636">MDVRDRVVVVTGGASGIGRSLAQAFVAHGAAGVVVADRDAAGAVAVAEGLRASGGKALAVTTDVSKEQDVQRLVAEAEEAYGPIDLFCANAGIIVTGGVEATDEAWDRIWAVNVKSHIYAARAVLPGMLARGEGYLLHTASAAGLLTQLGSAPYSVTKHAVVALAEWLSITHGDAGIKVSCLCPQAVQTGMTGGGRGAEPRPATPPGTKGTAMGDGLLQPEDVAEVVIAALAEERFLILPHPEVETYERRRSGDRERWLRGMRRAQAALSGRGPSDA</sequence>
<dbReference type="FunFam" id="3.40.50.720:FF:000084">
    <property type="entry name" value="Short-chain dehydrogenase reductase"/>
    <property type="match status" value="1"/>
</dbReference>
<dbReference type="Pfam" id="PF00106">
    <property type="entry name" value="adh_short"/>
    <property type="match status" value="1"/>
</dbReference>
<dbReference type="GO" id="GO:0016491">
    <property type="term" value="F:oxidoreductase activity"/>
    <property type="evidence" value="ECO:0007669"/>
    <property type="project" value="UniProtKB-KW"/>
</dbReference>
<gene>
    <name evidence="5" type="ORF">AVDCRST_MAG50-187</name>
</gene>
<reference evidence="5" key="1">
    <citation type="submission" date="2020-02" db="EMBL/GenBank/DDBJ databases">
        <authorList>
            <person name="Meier V. D."/>
        </authorList>
    </citation>
    <scope>NUCLEOTIDE SEQUENCE</scope>
    <source>
        <strain evidence="5">AVDCRST_MAG50</strain>
    </source>
</reference>
<evidence type="ECO:0000256" key="1">
    <source>
        <dbReference type="ARBA" id="ARBA00006484"/>
    </source>
</evidence>
<dbReference type="SUPFAM" id="SSF51735">
    <property type="entry name" value="NAD(P)-binding Rossmann-fold domains"/>
    <property type="match status" value="1"/>
</dbReference>
<dbReference type="InterPro" id="IPR002347">
    <property type="entry name" value="SDR_fam"/>
</dbReference>
<dbReference type="PANTHER" id="PTHR43391">
    <property type="entry name" value="RETINOL DEHYDROGENASE-RELATED"/>
    <property type="match status" value="1"/>
</dbReference>
<evidence type="ECO:0000259" key="4">
    <source>
        <dbReference type="SMART" id="SM00822"/>
    </source>
</evidence>
<dbReference type="CDD" id="cd05233">
    <property type="entry name" value="SDR_c"/>
    <property type="match status" value="1"/>
</dbReference>
<keyword evidence="2" id="KW-0560">Oxidoreductase</keyword>
<accession>A0A6J4H6U7</accession>
<dbReference type="AlphaFoldDB" id="A0A6J4H6U7"/>
<dbReference type="PROSITE" id="PS00061">
    <property type="entry name" value="ADH_SHORT"/>
    <property type="match status" value="1"/>
</dbReference>
<dbReference type="InterPro" id="IPR020904">
    <property type="entry name" value="Sc_DH/Rdtase_CS"/>
</dbReference>
<dbReference type="InterPro" id="IPR057326">
    <property type="entry name" value="KR_dom"/>
</dbReference>
<dbReference type="SMART" id="SM00822">
    <property type="entry name" value="PKS_KR"/>
    <property type="match status" value="1"/>
</dbReference>
<name>A0A6J4H6U7_9ACTN</name>
<comment type="similarity">
    <text evidence="1">Belongs to the short-chain dehydrogenases/reductases (SDR) family.</text>
</comment>
<dbReference type="PANTHER" id="PTHR43391:SF26">
    <property type="entry name" value="BLL7251 PROTEIN"/>
    <property type="match status" value="1"/>
</dbReference>
<dbReference type="PRINTS" id="PR00081">
    <property type="entry name" value="GDHRDH"/>
</dbReference>
<evidence type="ECO:0000256" key="3">
    <source>
        <dbReference type="SAM" id="MobiDB-lite"/>
    </source>
</evidence>
<organism evidence="5">
    <name type="scientific">uncultured Acidimicrobiales bacterium</name>
    <dbReference type="NCBI Taxonomy" id="310071"/>
    <lineage>
        <taxon>Bacteria</taxon>
        <taxon>Bacillati</taxon>
        <taxon>Actinomycetota</taxon>
        <taxon>Acidimicrobiia</taxon>
        <taxon>Acidimicrobiales</taxon>
        <taxon>environmental samples</taxon>
    </lineage>
</organism>